<feature type="region of interest" description="Disordered" evidence="1">
    <location>
        <begin position="1"/>
        <end position="21"/>
    </location>
</feature>
<comment type="caution">
    <text evidence="2">The sequence shown here is derived from an EMBL/GenBank/DDBJ whole genome shotgun (WGS) entry which is preliminary data.</text>
</comment>
<name>A0A9D4F3Z4_DREPO</name>
<accession>A0A9D4F3Z4</accession>
<evidence type="ECO:0000256" key="1">
    <source>
        <dbReference type="SAM" id="MobiDB-lite"/>
    </source>
</evidence>
<keyword evidence="3" id="KW-1185">Reference proteome</keyword>
<proteinExistence type="predicted"/>
<reference evidence="2" key="2">
    <citation type="submission" date="2020-11" db="EMBL/GenBank/DDBJ databases">
        <authorList>
            <person name="McCartney M.A."/>
            <person name="Auch B."/>
            <person name="Kono T."/>
            <person name="Mallez S."/>
            <person name="Becker A."/>
            <person name="Gohl D.M."/>
            <person name="Silverstein K.A.T."/>
            <person name="Koren S."/>
            <person name="Bechman K.B."/>
            <person name="Herman A."/>
            <person name="Abrahante J.E."/>
            <person name="Garbe J."/>
        </authorList>
    </citation>
    <scope>NUCLEOTIDE SEQUENCE</scope>
    <source>
        <strain evidence="2">Duluth1</strain>
        <tissue evidence="2">Whole animal</tissue>
    </source>
</reference>
<dbReference type="EMBL" id="JAIWYP010000007">
    <property type="protein sequence ID" value="KAH3791934.1"/>
    <property type="molecule type" value="Genomic_DNA"/>
</dbReference>
<dbReference type="AlphaFoldDB" id="A0A9D4F3Z4"/>
<dbReference type="Proteomes" id="UP000828390">
    <property type="component" value="Unassembled WGS sequence"/>
</dbReference>
<evidence type="ECO:0000313" key="3">
    <source>
        <dbReference type="Proteomes" id="UP000828390"/>
    </source>
</evidence>
<protein>
    <submittedName>
        <fullName evidence="2">Uncharacterized protein</fullName>
    </submittedName>
</protein>
<sequence>MLGLHLARNTTMSPIPEHRGERNRAWSRIGVIVGERNGTWLNRGHRGHRDRF</sequence>
<reference evidence="2" key="1">
    <citation type="journal article" date="2019" name="bioRxiv">
        <title>The Genome of the Zebra Mussel, Dreissena polymorpha: A Resource for Invasive Species Research.</title>
        <authorList>
            <person name="McCartney M.A."/>
            <person name="Auch B."/>
            <person name="Kono T."/>
            <person name="Mallez S."/>
            <person name="Zhang Y."/>
            <person name="Obille A."/>
            <person name="Becker A."/>
            <person name="Abrahante J.E."/>
            <person name="Garbe J."/>
            <person name="Badalamenti J.P."/>
            <person name="Herman A."/>
            <person name="Mangelson H."/>
            <person name="Liachko I."/>
            <person name="Sullivan S."/>
            <person name="Sone E.D."/>
            <person name="Koren S."/>
            <person name="Silverstein K.A.T."/>
            <person name="Beckman K.B."/>
            <person name="Gohl D.M."/>
        </authorList>
    </citation>
    <scope>NUCLEOTIDE SEQUENCE</scope>
    <source>
        <strain evidence="2">Duluth1</strain>
        <tissue evidence="2">Whole animal</tissue>
    </source>
</reference>
<organism evidence="2 3">
    <name type="scientific">Dreissena polymorpha</name>
    <name type="common">Zebra mussel</name>
    <name type="synonym">Mytilus polymorpha</name>
    <dbReference type="NCBI Taxonomy" id="45954"/>
    <lineage>
        <taxon>Eukaryota</taxon>
        <taxon>Metazoa</taxon>
        <taxon>Spiralia</taxon>
        <taxon>Lophotrochozoa</taxon>
        <taxon>Mollusca</taxon>
        <taxon>Bivalvia</taxon>
        <taxon>Autobranchia</taxon>
        <taxon>Heteroconchia</taxon>
        <taxon>Euheterodonta</taxon>
        <taxon>Imparidentia</taxon>
        <taxon>Neoheterodontei</taxon>
        <taxon>Myida</taxon>
        <taxon>Dreissenoidea</taxon>
        <taxon>Dreissenidae</taxon>
        <taxon>Dreissena</taxon>
    </lineage>
</organism>
<evidence type="ECO:0000313" key="2">
    <source>
        <dbReference type="EMBL" id="KAH3791934.1"/>
    </source>
</evidence>
<gene>
    <name evidence="2" type="ORF">DPMN_145424</name>
</gene>